<dbReference type="RefSeq" id="WP_191192110.1">
    <property type="nucleotide sequence ID" value="NZ_JACWMY010000021.1"/>
</dbReference>
<gene>
    <name evidence="1" type="ORF">IDJ77_26945</name>
</gene>
<sequence length="134" mass="15028">MKKALTTILILWLCQSCVFEHSPDLQVTIINNTKSDFLIDEYECCDTNIAGRNIRWFCEPDSEFDGTSYPKIIKSGQTGIMNTRMKAAESILVINADSLRANCRSAGLTAESSWMQILSQDVDAAEKRCTIIIK</sequence>
<evidence type="ECO:0000313" key="2">
    <source>
        <dbReference type="Proteomes" id="UP000606600"/>
    </source>
</evidence>
<reference evidence="1 2" key="1">
    <citation type="submission" date="2020-09" db="EMBL/GenBank/DDBJ databases">
        <title>Novel species of Mucilaginibacter isolated from a glacier on the Tibetan Plateau.</title>
        <authorList>
            <person name="Liu Q."/>
            <person name="Xin Y.-H."/>
        </authorList>
    </citation>
    <scope>NUCLEOTIDE SEQUENCE [LARGE SCALE GENOMIC DNA]</scope>
    <source>
        <strain evidence="1 2">ZT4R22</strain>
    </source>
</reference>
<evidence type="ECO:0008006" key="3">
    <source>
        <dbReference type="Google" id="ProtNLM"/>
    </source>
</evidence>
<protein>
    <recommendedName>
        <fullName evidence="3">Lipoprotein</fullName>
    </recommendedName>
</protein>
<comment type="caution">
    <text evidence="1">The sequence shown here is derived from an EMBL/GenBank/DDBJ whole genome shotgun (WGS) entry which is preliminary data.</text>
</comment>
<accession>A0ABR7X0M3</accession>
<organism evidence="1 2">
    <name type="scientific">Mucilaginibacter pankratovii</name>
    <dbReference type="NCBI Taxonomy" id="2772110"/>
    <lineage>
        <taxon>Bacteria</taxon>
        <taxon>Pseudomonadati</taxon>
        <taxon>Bacteroidota</taxon>
        <taxon>Sphingobacteriia</taxon>
        <taxon>Sphingobacteriales</taxon>
        <taxon>Sphingobacteriaceae</taxon>
        <taxon>Mucilaginibacter</taxon>
    </lineage>
</organism>
<proteinExistence type="predicted"/>
<keyword evidence="2" id="KW-1185">Reference proteome</keyword>
<dbReference type="EMBL" id="JACWMY010000021">
    <property type="protein sequence ID" value="MBD1367477.1"/>
    <property type="molecule type" value="Genomic_DNA"/>
</dbReference>
<name>A0ABR7X0M3_9SPHI</name>
<dbReference type="Proteomes" id="UP000606600">
    <property type="component" value="Unassembled WGS sequence"/>
</dbReference>
<evidence type="ECO:0000313" key="1">
    <source>
        <dbReference type="EMBL" id="MBD1367477.1"/>
    </source>
</evidence>